<evidence type="ECO:0000313" key="2">
    <source>
        <dbReference type="EMBL" id="EXJ10925.1"/>
    </source>
</evidence>
<name>W9VK46_9GAMM</name>
<dbReference type="STRING" id="1229521.D791_02023"/>
<comment type="caution">
    <text evidence="2">The sequence shown here is derived from an EMBL/GenBank/DDBJ whole genome shotgun (WGS) entry which is preliminary data.</text>
</comment>
<dbReference type="SUPFAM" id="SSF160719">
    <property type="entry name" value="gpW/gp25-like"/>
    <property type="match status" value="1"/>
</dbReference>
<protein>
    <submittedName>
        <fullName evidence="2">Type VI secretion system lysozyme-like protein</fullName>
    </submittedName>
</protein>
<dbReference type="Pfam" id="PF04965">
    <property type="entry name" value="GPW_gp25"/>
    <property type="match status" value="1"/>
</dbReference>
<evidence type="ECO:0000313" key="3">
    <source>
        <dbReference type="Proteomes" id="UP000019464"/>
    </source>
</evidence>
<dbReference type="EMBL" id="AONB01000009">
    <property type="protein sequence ID" value="EXJ10925.1"/>
    <property type="molecule type" value="Genomic_DNA"/>
</dbReference>
<dbReference type="InterPro" id="IPR007048">
    <property type="entry name" value="IraD/Gp25-like"/>
</dbReference>
<evidence type="ECO:0000259" key="1">
    <source>
        <dbReference type="Pfam" id="PF04965"/>
    </source>
</evidence>
<dbReference type="InterPro" id="IPR017737">
    <property type="entry name" value="TssE1-like"/>
</dbReference>
<organism evidence="2 3">
    <name type="scientific">Nitrincola nitratireducens</name>
    <dbReference type="NCBI Taxonomy" id="1229521"/>
    <lineage>
        <taxon>Bacteria</taxon>
        <taxon>Pseudomonadati</taxon>
        <taxon>Pseudomonadota</taxon>
        <taxon>Gammaproteobacteria</taxon>
        <taxon>Oceanospirillales</taxon>
        <taxon>Oceanospirillaceae</taxon>
        <taxon>Nitrincola</taxon>
    </lineage>
</organism>
<proteinExistence type="predicted"/>
<dbReference type="AlphaFoldDB" id="W9VK46"/>
<feature type="domain" description="IraD/Gp25-like" evidence="1">
    <location>
        <begin position="33"/>
        <end position="123"/>
    </location>
</feature>
<dbReference type="RefSeq" id="WP_036510696.1">
    <property type="nucleotide sequence ID" value="NZ_AONB01000009.1"/>
</dbReference>
<accession>W9VK46</accession>
<dbReference type="NCBIfam" id="TIGR03357">
    <property type="entry name" value="VI_zyme"/>
    <property type="match status" value="1"/>
</dbReference>
<keyword evidence="3" id="KW-1185">Reference proteome</keyword>
<dbReference type="Proteomes" id="UP000019464">
    <property type="component" value="Unassembled WGS sequence"/>
</dbReference>
<reference evidence="2 3" key="2">
    <citation type="journal article" date="2015" name="Syst. Appl. Microbiol.">
        <title>Nitrincola nitratireducens sp. nov. isolated from a haloalkaline crater lake.</title>
        <authorList>
            <person name="Singh A."/>
            <person name="Vaidya B."/>
            <person name="Tanuku N.R."/>
            <person name="Pinnaka A.K."/>
        </authorList>
    </citation>
    <scope>NUCLEOTIDE SEQUENCE [LARGE SCALE GENOMIC DNA]</scope>
    <source>
        <strain evidence="2 3">AK23</strain>
    </source>
</reference>
<dbReference type="OrthoDB" id="119583at2"/>
<reference evidence="3" key="1">
    <citation type="submission" date="2012-11" db="EMBL/GenBank/DDBJ databases">
        <authorList>
            <person name="Singh A."/>
            <person name="Pinnaka A.K."/>
            <person name="Vaidya B."/>
        </authorList>
    </citation>
    <scope>NUCLEOTIDE SEQUENCE [LARGE SCALE GENOMIC DNA]</scope>
    <source>
        <strain evidence="3">AK23</strain>
    </source>
</reference>
<gene>
    <name evidence="2" type="ORF">D791_02023</name>
</gene>
<sequence>MSQTFLTSFFDDEPEQLVEQPLSPRQQTQTYIDSVLSDVDRLLNSKMNVEFYESVAFDQLLSFGVVDFSTINIASKESLEHLRQVLIKTLATNEPRLTGVKVTIKESAFSQAQIAFQIDAMLLLSDGAELIMFNAAFVPVVKRFRLSRS</sequence>